<dbReference type="PROSITE" id="PS50053">
    <property type="entry name" value="UBIQUITIN_2"/>
    <property type="match status" value="1"/>
</dbReference>
<feature type="domain" description="Ubiquitin-like" evidence="1">
    <location>
        <begin position="60"/>
        <end position="128"/>
    </location>
</feature>
<organism evidence="2 3">
    <name type="scientific">Metschnikowia bicuspidata var. bicuspidata NRRL YB-4993</name>
    <dbReference type="NCBI Taxonomy" id="869754"/>
    <lineage>
        <taxon>Eukaryota</taxon>
        <taxon>Fungi</taxon>
        <taxon>Dikarya</taxon>
        <taxon>Ascomycota</taxon>
        <taxon>Saccharomycotina</taxon>
        <taxon>Pichiomycetes</taxon>
        <taxon>Metschnikowiaceae</taxon>
        <taxon>Metschnikowia</taxon>
    </lineage>
</organism>
<dbReference type="OrthoDB" id="4067208at2759"/>
<sequence>MSVEFCKTYSQLIGLSPDAPASAFHSTENYNQLGSLGPSLPKVEHAFPKTRTPALQDAAVDIHLRSIRPPYKFSTTLQSVHSSQSVYKVKSLLVSAVDALQQAGVTPSNLKFMIKSKVLTDSTSISSLVPDGTELSITVMVSAPSADKSPEPAAGSDADPPAISAGTWGKIHDLLVAEVGAENGQRILGKFRSVA</sequence>
<proteinExistence type="predicted"/>
<dbReference type="Gene3D" id="3.10.20.90">
    <property type="entry name" value="Phosphatidylinositol 3-kinase Catalytic Subunit, Chain A, domain 1"/>
    <property type="match status" value="1"/>
</dbReference>
<dbReference type="EMBL" id="LXTC01000002">
    <property type="protein sequence ID" value="OBA21837.1"/>
    <property type="molecule type" value="Genomic_DNA"/>
</dbReference>
<evidence type="ECO:0000313" key="2">
    <source>
        <dbReference type="EMBL" id="OBA21837.1"/>
    </source>
</evidence>
<comment type="caution">
    <text evidence="2">The sequence shown here is derived from an EMBL/GenBank/DDBJ whole genome shotgun (WGS) entry which is preliminary data.</text>
</comment>
<reference evidence="2 3" key="1">
    <citation type="submission" date="2016-05" db="EMBL/GenBank/DDBJ databases">
        <title>Comparative genomics of biotechnologically important yeasts.</title>
        <authorList>
            <consortium name="DOE Joint Genome Institute"/>
            <person name="Riley R."/>
            <person name="Haridas S."/>
            <person name="Wolfe K.H."/>
            <person name="Lopes M.R."/>
            <person name="Hittinger C.T."/>
            <person name="Goker M."/>
            <person name="Salamov A."/>
            <person name="Wisecaver J."/>
            <person name="Long T.M."/>
            <person name="Aerts A.L."/>
            <person name="Barry K."/>
            <person name="Choi C."/>
            <person name="Clum A."/>
            <person name="Coughlan A.Y."/>
            <person name="Deshpande S."/>
            <person name="Douglass A.P."/>
            <person name="Hanson S.J."/>
            <person name="Klenk H.-P."/>
            <person name="LaButti K."/>
            <person name="Lapidus A."/>
            <person name="Lindquist E."/>
            <person name="Lipzen A."/>
            <person name="Meier-kolthoff J.P."/>
            <person name="Ohm R.A."/>
            <person name="Otillar R.P."/>
            <person name="Pangilinan J."/>
            <person name="Peng Y."/>
            <person name="Rokas A."/>
            <person name="Rosa C.A."/>
            <person name="Scheuner C."/>
            <person name="Sibirny A.A."/>
            <person name="Slot J.C."/>
            <person name="Stielow J.B."/>
            <person name="Sun H."/>
            <person name="Kurtzman C.P."/>
            <person name="Blackwell M."/>
            <person name="Grigoriev I.V."/>
            <person name="Jeffries T.W."/>
        </authorList>
    </citation>
    <scope>NUCLEOTIDE SEQUENCE [LARGE SCALE GENOMIC DNA]</scope>
    <source>
        <strain evidence="2 3">NRRL YB-4993</strain>
    </source>
</reference>
<gene>
    <name evidence="2" type="ORF">METBIDRAFT_10763</name>
</gene>
<accession>A0A1A0HD64</accession>
<dbReference type="AlphaFoldDB" id="A0A1A0HD64"/>
<dbReference type="InterPro" id="IPR000626">
    <property type="entry name" value="Ubiquitin-like_dom"/>
</dbReference>
<dbReference type="GeneID" id="30026823"/>
<evidence type="ECO:0000259" key="1">
    <source>
        <dbReference type="PROSITE" id="PS50053"/>
    </source>
</evidence>
<protein>
    <recommendedName>
        <fullName evidence="1">Ubiquitin-like domain-containing protein</fullName>
    </recommendedName>
</protein>
<name>A0A1A0HD64_9ASCO</name>
<dbReference type="Proteomes" id="UP000092555">
    <property type="component" value="Unassembled WGS sequence"/>
</dbReference>
<evidence type="ECO:0000313" key="3">
    <source>
        <dbReference type="Proteomes" id="UP000092555"/>
    </source>
</evidence>
<keyword evidence="3" id="KW-1185">Reference proteome</keyword>
<dbReference type="RefSeq" id="XP_018712333.1">
    <property type="nucleotide sequence ID" value="XM_018853847.1"/>
</dbReference>